<evidence type="ECO:0008006" key="4">
    <source>
        <dbReference type="Google" id="ProtNLM"/>
    </source>
</evidence>
<keyword evidence="3" id="KW-1185">Reference proteome</keyword>
<accession>A0ABV9RW25</accession>
<evidence type="ECO:0000313" key="3">
    <source>
        <dbReference type="Proteomes" id="UP001595859"/>
    </source>
</evidence>
<keyword evidence="1" id="KW-0812">Transmembrane</keyword>
<dbReference type="RefSeq" id="WP_378054738.1">
    <property type="nucleotide sequence ID" value="NZ_JBHSIS010000002.1"/>
</dbReference>
<keyword evidence="1" id="KW-0472">Membrane</keyword>
<dbReference type="Proteomes" id="UP001595859">
    <property type="component" value="Unassembled WGS sequence"/>
</dbReference>
<feature type="transmembrane region" description="Helical" evidence="1">
    <location>
        <begin position="123"/>
        <end position="149"/>
    </location>
</feature>
<protein>
    <recommendedName>
        <fullName evidence="4">DUF1648 domain-containing protein</fullName>
    </recommendedName>
</protein>
<name>A0ABV9RW25_9PSEU</name>
<evidence type="ECO:0000313" key="2">
    <source>
        <dbReference type="EMBL" id="MFC4852783.1"/>
    </source>
</evidence>
<feature type="transmembrane region" description="Helical" evidence="1">
    <location>
        <begin position="207"/>
        <end position="228"/>
    </location>
</feature>
<evidence type="ECO:0000256" key="1">
    <source>
        <dbReference type="SAM" id="Phobius"/>
    </source>
</evidence>
<feature type="transmembrane region" description="Helical" evidence="1">
    <location>
        <begin position="53"/>
        <end position="73"/>
    </location>
</feature>
<organism evidence="2 3">
    <name type="scientific">Actinophytocola glycyrrhizae</name>
    <dbReference type="NCBI Taxonomy" id="2044873"/>
    <lineage>
        <taxon>Bacteria</taxon>
        <taxon>Bacillati</taxon>
        <taxon>Actinomycetota</taxon>
        <taxon>Actinomycetes</taxon>
        <taxon>Pseudonocardiales</taxon>
        <taxon>Pseudonocardiaceae</taxon>
    </lineage>
</organism>
<dbReference type="EMBL" id="JBHSIS010000002">
    <property type="protein sequence ID" value="MFC4852783.1"/>
    <property type="molecule type" value="Genomic_DNA"/>
</dbReference>
<reference evidence="3" key="1">
    <citation type="journal article" date="2019" name="Int. J. Syst. Evol. Microbiol.">
        <title>The Global Catalogue of Microorganisms (GCM) 10K type strain sequencing project: providing services to taxonomists for standard genome sequencing and annotation.</title>
        <authorList>
            <consortium name="The Broad Institute Genomics Platform"/>
            <consortium name="The Broad Institute Genome Sequencing Center for Infectious Disease"/>
            <person name="Wu L."/>
            <person name="Ma J."/>
        </authorList>
    </citation>
    <scope>NUCLEOTIDE SEQUENCE [LARGE SCALE GENOMIC DNA]</scope>
    <source>
        <strain evidence="3">ZS-22-S1</strain>
    </source>
</reference>
<proteinExistence type="predicted"/>
<gene>
    <name evidence="2" type="ORF">ACFPCV_04640</name>
</gene>
<comment type="caution">
    <text evidence="2">The sequence shown here is derived from an EMBL/GenBank/DDBJ whole genome shotgun (WGS) entry which is preliminary data.</text>
</comment>
<feature type="transmembrane region" description="Helical" evidence="1">
    <location>
        <begin position="182"/>
        <end position="201"/>
    </location>
</feature>
<feature type="transmembrane region" description="Helical" evidence="1">
    <location>
        <begin position="93"/>
        <end position="117"/>
    </location>
</feature>
<sequence>MAHRPTLRPTLLAGAPQLLAVAPAALTMLVAWDRLPERMATRFAFDGSVTDDMSRPAMLVTTIGAGLVLSVVLGLTNRSTSGTRISRWDMPRLLVAVSWALAGFLGVVLFMVVVSNIDAPEPAAVTMSAVVLLYALGAAVVTGAVGALVAPRSATPPPGDREPPTMDLGPAEHVEWSRSITAPWLVVLGVVLLLAGLLLGWSAGWGAGVPLAVAGLLLSLLSSATVTADEHGVRVRFTPFGWPRLRVGMDEIESAVAEDVTPAQFGGWGYRVVPGASGLVLRQGPALVITRTSGRKFVVTVDDARTAARLLNGLRGRRR</sequence>
<keyword evidence="1" id="KW-1133">Transmembrane helix</keyword>